<dbReference type="STRING" id="41047.A0A397HRA5"/>
<feature type="transmembrane region" description="Helical" evidence="1">
    <location>
        <begin position="156"/>
        <end position="178"/>
    </location>
</feature>
<feature type="transmembrane region" description="Helical" evidence="1">
    <location>
        <begin position="456"/>
        <end position="480"/>
    </location>
</feature>
<dbReference type="GeneID" id="38131289"/>
<keyword evidence="1" id="KW-1133">Transmembrane helix</keyword>
<feature type="transmembrane region" description="Helical" evidence="1">
    <location>
        <begin position="28"/>
        <end position="45"/>
    </location>
</feature>
<accession>A0A397HRA5</accession>
<evidence type="ECO:0000313" key="3">
    <source>
        <dbReference type="Proteomes" id="UP000215305"/>
    </source>
</evidence>
<comment type="caution">
    <text evidence="2">The sequence shown here is derived from an EMBL/GenBank/DDBJ whole genome shotgun (WGS) entry which is preliminary data.</text>
</comment>
<dbReference type="Proteomes" id="UP000215305">
    <property type="component" value="Unassembled WGS sequence"/>
</dbReference>
<dbReference type="OrthoDB" id="5420013at2759"/>
<evidence type="ECO:0000256" key="1">
    <source>
        <dbReference type="SAM" id="Phobius"/>
    </source>
</evidence>
<keyword evidence="3" id="KW-1185">Reference proteome</keyword>
<evidence type="ECO:0000313" key="2">
    <source>
        <dbReference type="EMBL" id="RHZ65532.1"/>
    </source>
</evidence>
<sequence length="836" mass="93143">MMYSQIPSETSKSLGVPERRWYCDQSHVLALLGCMICFVVSILAIQPTIGPAWSLSWTLGLTNQLVVIGLLLSLMNECTGILAPTFFLILETRRTSPTLQNYEAIIKKSVFLDKADVRWRACILLLTLLPLGLSVAYKKLIGGSSTIEIQSNFPRFYGLVPLPLGTFNVMNNSIYYMINASVPYIAASSSARSIPQFPAVYGFNTVILDNTSTALLDLPSPDFLSSIQQNLTDGESWGMSAAVDGTVARYNSSTSSYKDNDAFWTTAFNHSYNPTGLSTISLYNGYQMGMINGLDSLHSENPGPYCLIGFFKGDAYGLNIYSNTTESTSLAFRKNAYKFDIQREKCQAQWTVTHSSIQLTSGHCTGERTKQVVFNSTTPYYADTLPLLATWLIRYSPAQSQSQSPWLLPSLTTSVASMFWARIIYMDPTNNVYPEMYYPPTSETIHSTRLTLKANWGLYLTLCIHPALCTVMLLSICFCYKTPIGKGFGLISVLSGVRGDNLDQLRGAGLSGILTRTVPIRIIVQDSSRSHPRIRYSLGDGLEATGELDIKETFLTAPASAGRPEWRNCMTKLHSSKYEDVLDSLLDFRPIGILEKLHWGIPVLREEVKQLYTCGHAFGQWSERDMKDLNRNLNLDRVDCLNEAEGLKQKEIRTVEILSQFCYTRAVKQSNNLPMQLGLHLHASGVQRRIIDLLSQLGICCGYKTVLEASKKISRIGAEEVATLGFRPDSVTAYDNFEQTMGGKGERRDDHSEFYSVTTGEVLLGREIPANGLSQDMLRPSVALMYPQLVNAPGMRMDETEVHNQILSIVDQMVEGFDLLSMRLQVEKLDNSLPDT</sequence>
<feature type="transmembrane region" description="Helical" evidence="1">
    <location>
        <begin position="65"/>
        <end position="90"/>
    </location>
</feature>
<keyword evidence="1" id="KW-0812">Transmembrane</keyword>
<proteinExistence type="predicted"/>
<reference evidence="2" key="1">
    <citation type="submission" date="2018-08" db="EMBL/GenBank/DDBJ databases">
        <title>Draft genome sequence of azole-resistant Aspergillus thermomutatus (Neosartorya pseudofischeri) strain HMR AF 39, isolated from a human nasal aspirate.</title>
        <authorList>
            <person name="Parent-Michaud M."/>
            <person name="Dufresne P.J."/>
            <person name="Fournier E."/>
            <person name="Martineau C."/>
            <person name="Moreira S."/>
            <person name="Perkins V."/>
            <person name="De Repentigny L."/>
            <person name="Dufresne S.F."/>
        </authorList>
    </citation>
    <scope>NUCLEOTIDE SEQUENCE [LARGE SCALE GENOMIC DNA]</scope>
    <source>
        <strain evidence="2">HMR AF 39</strain>
    </source>
</reference>
<feature type="transmembrane region" description="Helical" evidence="1">
    <location>
        <begin position="117"/>
        <end position="136"/>
    </location>
</feature>
<gene>
    <name evidence="2" type="ORF">CDV56_109315</name>
</gene>
<dbReference type="AlphaFoldDB" id="A0A397HRA5"/>
<dbReference type="VEuPathDB" id="FungiDB:CDV56_109315"/>
<dbReference type="RefSeq" id="XP_026617890.1">
    <property type="nucleotide sequence ID" value="XM_026762934.1"/>
</dbReference>
<dbReference type="EMBL" id="NKHU02000017">
    <property type="protein sequence ID" value="RHZ65532.1"/>
    <property type="molecule type" value="Genomic_DNA"/>
</dbReference>
<name>A0A397HRA5_ASPTH</name>
<protein>
    <submittedName>
        <fullName evidence="2">Uncharacterized protein</fullName>
    </submittedName>
</protein>
<keyword evidence="1" id="KW-0472">Membrane</keyword>
<organism evidence="2 3">
    <name type="scientific">Aspergillus thermomutatus</name>
    <name type="common">Neosartorya pseudofischeri</name>
    <dbReference type="NCBI Taxonomy" id="41047"/>
    <lineage>
        <taxon>Eukaryota</taxon>
        <taxon>Fungi</taxon>
        <taxon>Dikarya</taxon>
        <taxon>Ascomycota</taxon>
        <taxon>Pezizomycotina</taxon>
        <taxon>Eurotiomycetes</taxon>
        <taxon>Eurotiomycetidae</taxon>
        <taxon>Eurotiales</taxon>
        <taxon>Aspergillaceae</taxon>
        <taxon>Aspergillus</taxon>
        <taxon>Aspergillus subgen. Fumigati</taxon>
    </lineage>
</organism>